<dbReference type="InterPro" id="IPR010566">
    <property type="entry name" value="Haemolys_ca-bd"/>
</dbReference>
<evidence type="ECO:0000256" key="1">
    <source>
        <dbReference type="ARBA" id="ARBA00022837"/>
    </source>
</evidence>
<dbReference type="Pfam" id="PF06594">
    <property type="entry name" value="HCBP_related"/>
    <property type="match status" value="1"/>
</dbReference>
<proteinExistence type="predicted"/>
<protein>
    <recommendedName>
        <fullName evidence="2">Haemolysin-type calcium binding-related domain-containing protein</fullName>
    </recommendedName>
</protein>
<evidence type="ECO:0000259" key="2">
    <source>
        <dbReference type="Pfam" id="PF06594"/>
    </source>
</evidence>
<keyword evidence="4" id="KW-1185">Reference proteome</keyword>
<keyword evidence="1" id="KW-0106">Calcium</keyword>
<accession>A0ABU1PGL5</accession>
<organism evidence="3 4">
    <name type="scientific">Herbaspirillum frisingense</name>
    <dbReference type="NCBI Taxonomy" id="92645"/>
    <lineage>
        <taxon>Bacteria</taxon>
        <taxon>Pseudomonadati</taxon>
        <taxon>Pseudomonadota</taxon>
        <taxon>Betaproteobacteria</taxon>
        <taxon>Burkholderiales</taxon>
        <taxon>Oxalobacteraceae</taxon>
        <taxon>Herbaspirillum</taxon>
    </lineage>
</organism>
<sequence length="91" mass="10077">MLTDIDRTQLWFRHTGNDLQIDVLGTADQIRVKDWYVGGASGADNHIERIRTADGSTLYDSDVDKLVQAMAAFAPPEASQTRWTTGQVILA</sequence>
<feature type="domain" description="Haemolysin-type calcium binding-related" evidence="2">
    <location>
        <begin position="18"/>
        <end position="58"/>
    </location>
</feature>
<dbReference type="EMBL" id="JAVDSJ010000004">
    <property type="protein sequence ID" value="MDR6585087.1"/>
    <property type="molecule type" value="Genomic_DNA"/>
</dbReference>
<reference evidence="3 4" key="1">
    <citation type="submission" date="2023-07" db="EMBL/GenBank/DDBJ databases">
        <title>Sorghum-associated microbial communities from plants grown in Nebraska, USA.</title>
        <authorList>
            <person name="Schachtman D."/>
        </authorList>
    </citation>
    <scope>NUCLEOTIDE SEQUENCE [LARGE SCALE GENOMIC DNA]</scope>
    <source>
        <strain evidence="3 4">596</strain>
    </source>
</reference>
<name>A0ABU1PGL5_9BURK</name>
<gene>
    <name evidence="3" type="ORF">J2W50_003303</name>
</gene>
<comment type="caution">
    <text evidence="3">The sequence shown here is derived from an EMBL/GenBank/DDBJ whole genome shotgun (WGS) entry which is preliminary data.</text>
</comment>
<dbReference type="Proteomes" id="UP001260715">
    <property type="component" value="Unassembled WGS sequence"/>
</dbReference>
<dbReference type="RefSeq" id="WP_310011014.1">
    <property type="nucleotide sequence ID" value="NZ_JAVDSJ010000004.1"/>
</dbReference>
<evidence type="ECO:0000313" key="4">
    <source>
        <dbReference type="Proteomes" id="UP001260715"/>
    </source>
</evidence>
<evidence type="ECO:0000313" key="3">
    <source>
        <dbReference type="EMBL" id="MDR6585087.1"/>
    </source>
</evidence>